<keyword evidence="4" id="KW-1185">Reference proteome</keyword>
<sequence length="433" mass="47937">MIRFIVLAAIILLNVPAYALAPVQKVISQNGIEAWLIEDHTNPIVSLHFGFEGGSAQDPVGKEGLARLASATMDEGAGEWNSQSFQARLNDLSITLRFEASMDRFGGHVLTLRENLEPALEMLNQALLAPRFEKDAIERIRAQILAELRQREEDPDTIAALNLYQSIFADHPYARGSKGTIEGVQNITQADLHNFVQTRLNRRDLKIGVSGDITATELKTLLDKTFAALPEKTENRPVSDAVLHLDNELSIIQKPVPQSSILFVQEGVERHDEDFYAAYVLNYILGGGGFSSRLTEEVREKRGLVYSVYSYLAGYQHADLWIVGAGTQNARVKETLDVVRAEWKKAATQGVSAEEVRDAKTFLTGSFALRFNSSDNIAAILLGMQMDKLPIDFLEQRNKQVEAVTPEDVNRVAKTLLTPDKLKAVVVGQPEGL</sequence>
<dbReference type="Gene3D" id="3.30.830.10">
    <property type="entry name" value="Metalloenzyme, LuxS/M16 peptidase-like"/>
    <property type="match status" value="2"/>
</dbReference>
<dbReference type="Pfam" id="PF05193">
    <property type="entry name" value="Peptidase_M16_C"/>
    <property type="match status" value="1"/>
</dbReference>
<reference evidence="3" key="2">
    <citation type="submission" date="2020-09" db="EMBL/GenBank/DDBJ databases">
        <authorList>
            <person name="Sun Q."/>
            <person name="Zhou Y."/>
        </authorList>
    </citation>
    <scope>NUCLEOTIDE SEQUENCE</scope>
    <source>
        <strain evidence="3">CGMCC 1.15254</strain>
    </source>
</reference>
<name>A0A917BYM6_9PROT</name>
<evidence type="ECO:0000313" key="3">
    <source>
        <dbReference type="EMBL" id="GGF63553.1"/>
    </source>
</evidence>
<evidence type="ECO:0000313" key="4">
    <source>
        <dbReference type="Proteomes" id="UP000632498"/>
    </source>
</evidence>
<proteinExistence type="predicted"/>
<organism evidence="3 4">
    <name type="scientific">Terasakiella brassicae</name>
    <dbReference type="NCBI Taxonomy" id="1634917"/>
    <lineage>
        <taxon>Bacteria</taxon>
        <taxon>Pseudomonadati</taxon>
        <taxon>Pseudomonadota</taxon>
        <taxon>Alphaproteobacteria</taxon>
        <taxon>Rhodospirillales</taxon>
        <taxon>Terasakiellaceae</taxon>
        <taxon>Terasakiella</taxon>
    </lineage>
</organism>
<reference evidence="3" key="1">
    <citation type="journal article" date="2014" name="Int. J. Syst. Evol. Microbiol.">
        <title>Complete genome sequence of Corynebacterium casei LMG S-19264T (=DSM 44701T), isolated from a smear-ripened cheese.</title>
        <authorList>
            <consortium name="US DOE Joint Genome Institute (JGI-PGF)"/>
            <person name="Walter F."/>
            <person name="Albersmeier A."/>
            <person name="Kalinowski J."/>
            <person name="Ruckert C."/>
        </authorList>
    </citation>
    <scope>NUCLEOTIDE SEQUENCE</scope>
    <source>
        <strain evidence="3">CGMCC 1.15254</strain>
    </source>
</reference>
<evidence type="ECO:0000259" key="1">
    <source>
        <dbReference type="Pfam" id="PF00675"/>
    </source>
</evidence>
<dbReference type="InterPro" id="IPR011765">
    <property type="entry name" value="Pept_M16_N"/>
</dbReference>
<dbReference type="RefSeq" id="WP_188663834.1">
    <property type="nucleotide sequence ID" value="NZ_BMHV01000010.1"/>
</dbReference>
<dbReference type="SUPFAM" id="SSF63411">
    <property type="entry name" value="LuxS/MPP-like metallohydrolase"/>
    <property type="match status" value="2"/>
</dbReference>
<dbReference type="PANTHER" id="PTHR11851:SF224">
    <property type="entry name" value="PROCESSING PROTEASE"/>
    <property type="match status" value="1"/>
</dbReference>
<comment type="caution">
    <text evidence="3">The sequence shown here is derived from an EMBL/GenBank/DDBJ whole genome shotgun (WGS) entry which is preliminary data.</text>
</comment>
<dbReference type="PANTHER" id="PTHR11851">
    <property type="entry name" value="METALLOPROTEASE"/>
    <property type="match status" value="1"/>
</dbReference>
<protein>
    <submittedName>
        <fullName evidence="3">Peptidase M16</fullName>
    </submittedName>
</protein>
<accession>A0A917BYM6</accession>
<dbReference type="InterPro" id="IPR007863">
    <property type="entry name" value="Peptidase_M16_C"/>
</dbReference>
<dbReference type="InterPro" id="IPR050361">
    <property type="entry name" value="MPP/UQCRC_Complex"/>
</dbReference>
<dbReference type="AlphaFoldDB" id="A0A917BYM6"/>
<dbReference type="Proteomes" id="UP000632498">
    <property type="component" value="Unassembled WGS sequence"/>
</dbReference>
<dbReference type="InterPro" id="IPR011249">
    <property type="entry name" value="Metalloenz_LuxS/M16"/>
</dbReference>
<evidence type="ECO:0000259" key="2">
    <source>
        <dbReference type="Pfam" id="PF05193"/>
    </source>
</evidence>
<feature type="domain" description="Peptidase M16 C-terminal" evidence="2">
    <location>
        <begin position="186"/>
        <end position="361"/>
    </location>
</feature>
<gene>
    <name evidence="3" type="ORF">GCM10011332_16910</name>
</gene>
<feature type="domain" description="Peptidase M16 N-terminal" evidence="1">
    <location>
        <begin position="37"/>
        <end position="175"/>
    </location>
</feature>
<dbReference type="GO" id="GO:0046872">
    <property type="term" value="F:metal ion binding"/>
    <property type="evidence" value="ECO:0007669"/>
    <property type="project" value="InterPro"/>
</dbReference>
<dbReference type="Pfam" id="PF00675">
    <property type="entry name" value="Peptidase_M16"/>
    <property type="match status" value="1"/>
</dbReference>
<dbReference type="EMBL" id="BMHV01000010">
    <property type="protein sequence ID" value="GGF63553.1"/>
    <property type="molecule type" value="Genomic_DNA"/>
</dbReference>